<dbReference type="GO" id="GO:0003677">
    <property type="term" value="F:DNA binding"/>
    <property type="evidence" value="ECO:0007669"/>
    <property type="project" value="UniProtKB-KW"/>
</dbReference>
<proteinExistence type="inferred from homology"/>
<feature type="region of interest" description="Disordered" evidence="5">
    <location>
        <begin position="64"/>
        <end position="86"/>
    </location>
</feature>
<evidence type="ECO:0000313" key="6">
    <source>
        <dbReference type="EMBL" id="SVD59080.1"/>
    </source>
</evidence>
<evidence type="ECO:0000256" key="2">
    <source>
        <dbReference type="ARBA" id="ARBA00023015"/>
    </source>
</evidence>
<dbReference type="AlphaFoldDB" id="A0A382WKC5"/>
<dbReference type="InterPro" id="IPR005650">
    <property type="entry name" value="BlaI_family"/>
</dbReference>
<protein>
    <submittedName>
        <fullName evidence="6">Uncharacterized protein</fullName>
    </submittedName>
</protein>
<evidence type="ECO:0000256" key="3">
    <source>
        <dbReference type="ARBA" id="ARBA00023125"/>
    </source>
</evidence>
<evidence type="ECO:0000256" key="4">
    <source>
        <dbReference type="ARBA" id="ARBA00023163"/>
    </source>
</evidence>
<dbReference type="Pfam" id="PF03965">
    <property type="entry name" value="Penicillinase_R"/>
    <property type="match status" value="1"/>
</dbReference>
<keyword evidence="2" id="KW-0805">Transcription regulation</keyword>
<dbReference type="InterPro" id="IPR036390">
    <property type="entry name" value="WH_DNA-bd_sf"/>
</dbReference>
<name>A0A382WKC5_9ZZZZ</name>
<organism evidence="6">
    <name type="scientific">marine metagenome</name>
    <dbReference type="NCBI Taxonomy" id="408172"/>
    <lineage>
        <taxon>unclassified sequences</taxon>
        <taxon>metagenomes</taxon>
        <taxon>ecological metagenomes</taxon>
    </lineage>
</organism>
<reference evidence="6" key="1">
    <citation type="submission" date="2018-05" db="EMBL/GenBank/DDBJ databases">
        <authorList>
            <person name="Lanie J.A."/>
            <person name="Ng W.-L."/>
            <person name="Kazmierczak K.M."/>
            <person name="Andrzejewski T.M."/>
            <person name="Davidsen T.M."/>
            <person name="Wayne K.J."/>
            <person name="Tettelin H."/>
            <person name="Glass J.I."/>
            <person name="Rusch D."/>
            <person name="Podicherti R."/>
            <person name="Tsui H.-C.T."/>
            <person name="Winkler M.E."/>
        </authorList>
    </citation>
    <scope>NUCLEOTIDE SEQUENCE</scope>
</reference>
<dbReference type="Gene3D" id="1.10.10.10">
    <property type="entry name" value="Winged helix-like DNA-binding domain superfamily/Winged helix DNA-binding domain"/>
    <property type="match status" value="1"/>
</dbReference>
<dbReference type="GO" id="GO:0045892">
    <property type="term" value="P:negative regulation of DNA-templated transcription"/>
    <property type="evidence" value="ECO:0007669"/>
    <property type="project" value="InterPro"/>
</dbReference>
<accession>A0A382WKC5</accession>
<keyword evidence="3" id="KW-0238">DNA-binding</keyword>
<dbReference type="EMBL" id="UINC01160435">
    <property type="protein sequence ID" value="SVD59080.1"/>
    <property type="molecule type" value="Genomic_DNA"/>
</dbReference>
<feature type="non-terminal residue" evidence="6">
    <location>
        <position position="1"/>
    </location>
</feature>
<gene>
    <name evidence="6" type="ORF">METZ01_LOCUS411934</name>
</gene>
<evidence type="ECO:0000256" key="5">
    <source>
        <dbReference type="SAM" id="MobiDB-lite"/>
    </source>
</evidence>
<dbReference type="SUPFAM" id="SSF46785">
    <property type="entry name" value="Winged helix' DNA-binding domain"/>
    <property type="match status" value="1"/>
</dbReference>
<comment type="similarity">
    <text evidence="1">Belongs to the BlaI transcriptional regulatory family.</text>
</comment>
<evidence type="ECO:0000256" key="1">
    <source>
        <dbReference type="ARBA" id="ARBA00011046"/>
    </source>
</evidence>
<dbReference type="InterPro" id="IPR036388">
    <property type="entry name" value="WH-like_DNA-bd_sf"/>
</dbReference>
<keyword evidence="4" id="KW-0804">Transcription</keyword>
<sequence length="86" mass="9393">AMTRLRGICYTTTLKTLQVMTGKGLVSRDESSGAHIYAAAVGQQETQRSLAGALVEKVFGGSAARCPPRRHRPKSWPRSASCWMTR</sequence>